<dbReference type="Proteomes" id="UP000780768">
    <property type="component" value="Unassembled WGS sequence"/>
</dbReference>
<feature type="chain" id="PRO_5036975465" evidence="1">
    <location>
        <begin position="29"/>
        <end position="275"/>
    </location>
</feature>
<dbReference type="EMBL" id="DYVR01000069">
    <property type="protein sequence ID" value="HJF84550.1"/>
    <property type="molecule type" value="Genomic_DNA"/>
</dbReference>
<gene>
    <name evidence="2" type="ORF">K8V65_02655</name>
</gene>
<feature type="signal peptide" evidence="1">
    <location>
        <begin position="1"/>
        <end position="28"/>
    </location>
</feature>
<comment type="caution">
    <text evidence="2">The sequence shown here is derived from an EMBL/GenBank/DDBJ whole genome shotgun (WGS) entry which is preliminary data.</text>
</comment>
<dbReference type="AlphaFoldDB" id="A0A921HNJ9"/>
<keyword evidence="1" id="KW-0732">Signal</keyword>
<reference evidence="2" key="1">
    <citation type="journal article" date="2021" name="PeerJ">
        <title>Extensive microbial diversity within the chicken gut microbiome revealed by metagenomics and culture.</title>
        <authorList>
            <person name="Gilroy R."/>
            <person name="Ravi A."/>
            <person name="Getino M."/>
            <person name="Pursley I."/>
            <person name="Horton D.L."/>
            <person name="Alikhan N.F."/>
            <person name="Baker D."/>
            <person name="Gharbi K."/>
            <person name="Hall N."/>
            <person name="Watson M."/>
            <person name="Adriaenssens E.M."/>
            <person name="Foster-Nyarko E."/>
            <person name="Jarju S."/>
            <person name="Secka A."/>
            <person name="Antonio M."/>
            <person name="Oren A."/>
            <person name="Chaudhuri R.R."/>
            <person name="La Ragione R."/>
            <person name="Hildebrand F."/>
            <person name="Pallen M.J."/>
        </authorList>
    </citation>
    <scope>NUCLEOTIDE SEQUENCE</scope>
    <source>
        <strain evidence="2">7318</strain>
    </source>
</reference>
<name>A0A921HNJ9_9FIRM</name>
<protein>
    <submittedName>
        <fullName evidence="2">Uncharacterized protein</fullName>
    </submittedName>
</protein>
<evidence type="ECO:0000313" key="3">
    <source>
        <dbReference type="Proteomes" id="UP000780768"/>
    </source>
</evidence>
<reference evidence="2" key="2">
    <citation type="submission" date="2021-09" db="EMBL/GenBank/DDBJ databases">
        <authorList>
            <person name="Gilroy R."/>
        </authorList>
    </citation>
    <scope>NUCLEOTIDE SEQUENCE</scope>
    <source>
        <strain evidence="2">7318</strain>
    </source>
</reference>
<proteinExistence type="predicted"/>
<sequence>MKKSLTKKLSAALLVGCTTLILGSTAFAAPNDRQMPPPPPPHQQMMPPPMNFDKFREYNEQFQQKYTWMYTTTRHQAAANFAEIDKALDNNKISATQADKLKRKMISFYKNQQNAFDEMRKLERRDTFKYRREKRDDLSLRANFQDISESTTIPVDTLKEILRPLPPRHVKPPRPAKDNLDQRLRDFTNQLIQDGKISQQEVDSISDFVQSGHDKFRQMDKTQRDELLNQYKNMTDQQRLQQFADGTGISVERLEEIFNIFKTEMQNKVSQDSPA</sequence>
<organism evidence="2 3">
    <name type="scientific">Megamonas hypermegale</name>
    <dbReference type="NCBI Taxonomy" id="158847"/>
    <lineage>
        <taxon>Bacteria</taxon>
        <taxon>Bacillati</taxon>
        <taxon>Bacillota</taxon>
        <taxon>Negativicutes</taxon>
        <taxon>Selenomonadales</taxon>
        <taxon>Selenomonadaceae</taxon>
        <taxon>Megamonas</taxon>
    </lineage>
</organism>
<evidence type="ECO:0000256" key="1">
    <source>
        <dbReference type="SAM" id="SignalP"/>
    </source>
</evidence>
<evidence type="ECO:0000313" key="2">
    <source>
        <dbReference type="EMBL" id="HJF84550.1"/>
    </source>
</evidence>
<accession>A0A921HNJ9</accession>